<sequence length="1690" mass="165030">MSRPEVTAQFAATIYGSLDELGHNMAVQHALATKAEELERSYEVHRYEDLMAAARVPDPPPLADGGSQPGELEPVWLRLSSPDTGFTAAFRRMRIAQHQQQQLHLGRMQPPGGKGTGGGNRGGTWGRPSAARSGASGRAAQQQRLREQQQEQAGGAMGSVASRYLQLRSQPPGGGRVGAASVTPATGPVSTHAPHAPHHVVFLPSAIAGGLVGGAAAGAASAAAGASISRAHSSSRLLHVDGSEHLQLSAPASAQLVLDGVGVCPSAGVAPAGAAAASPFWPPEHTGHEAAAMLHHEEQARSAAAAGLAASRCFSPTPSSIGPREAAKHATERLAGAGGGGGGADAFTCGPAAEAAATAGNGGRGGVAGHGPVARSAPGCGTPAASSMARPLQWRAFAKATSSGSSAAAAPDGSLMAVGQADEVDDDEQAAVAVGGGGGGGDGGVHQHVVRLCRASMALVRSSEVLLAELGLGGGGDHDEGDDGSSSGSGDGMDKHSEDGEGAEGEVALAAGGCRQEPAAVVTLPEEWWLTEPGTRLLPPPAGTPSGTPQPPPGRPRLTSQFQWPPPPPAPQSAAAGGFGQWMATIRAMMTDLDTSMEQIRERIEECQGAPAGDGKADEDIDQDEVARSRSGSNASRRVTLMAQHAALAEQRKSLAVAARQLRRLTCRMSEPPLAGGTGDDGDGDACDDGGDGGGGGGGGGGWLLGAARRLRPGEDGVEGLLVGAAEELHGSGLARGSAGASDGTTAAALAADAAGRRGAAHDVWSADDGIAGGGSSRYPPHDARVRAALAPASGDHHITWAAPEPTAAASPTGAVVIGDNRGGGASSGRSSPARIRPEASGPHTWRQPSRQQRQHASGTTGDGASAFPATSSASATAAVVVVGSCSGSGLAGGGSRSGSTSSKSLQLGVVGCRPASRAGGDSNRQRSLSPGIGGASSSSSSRNSRNAASGSSSRSTSQRRRTDSRDAAGAAAPGAGNAAVAEDGESDAAAPSPPTTVTFGADQVHLVQASDRGDNDVDSRGLQIGDLSLRSSSRGNSRAHQHTQQPQQPQQPHGPLSKFDPTGVKRQLSRTHPALGAAPLAPLLPSPPPLPAPTTQHDDGLSAQEDQDQQSEVLRGGSRVTRRKEEGNNDADGSEGLPGAHSDGSGAAAASSSTEPGVPPGPVTCSMLRVVRARFARGSNGYSGPGGGGSSNAGEGAWRQSPNTCAHGGGGGSLIEVASVPSSPLGEAAATPAAAAAAVGAAASPPSPGPAGSTPAPLLRPGNAGSGSGSGSTQPEQPWALTGAPFTPEGWVAPAAPAGQLLPAFASTPLLPSSAPSSPLRSSTYGGTQVSGGGGSRVRSSRFGSRGAAGSTCTSPVSLAARSGRFSTPPGSPCATSLLAAGGEGCGPASGGSGGLVGALRGLQQAPSPSAAALGACSGTEAAERAAAPGIERGAAQVATAGVEGAASSSNIVVRGVRSCSSPMTARRVGWDAPATAAVSPPVAHAAGSPGGSSRGGGAWSVGGPPMVVTRLCGSGSGGAAAGSQAPAAASFERNNASGGGGSGKGGRHTSSMMATSATAIQQQAAGGRQATVNGNSDSGGGSGVRSLSAGVRPASSPVRQPQAAGLGGGGGGGGAGAALLPPSPSGVSVIASVSSSRDVDGWGWGGGMRPSGAAANPYVMDGGSRSVRLTSAPVAAGPPSSSRSSNRM</sequence>
<feature type="compositionally biased region" description="Low complexity" evidence="1">
    <location>
        <begin position="1619"/>
        <end position="1634"/>
    </location>
</feature>
<feature type="compositionally biased region" description="Low complexity" evidence="1">
    <location>
        <begin position="1140"/>
        <end position="1154"/>
    </location>
</feature>
<feature type="compositionally biased region" description="Gly residues" evidence="1">
    <location>
        <begin position="1607"/>
        <end position="1618"/>
    </location>
</feature>
<feature type="compositionally biased region" description="Low complexity" evidence="1">
    <location>
        <begin position="1523"/>
        <end position="1532"/>
    </location>
</feature>
<feature type="region of interest" description="Disordered" evidence="1">
    <location>
        <begin position="1180"/>
        <end position="1210"/>
    </location>
</feature>
<organism evidence="2 3">
    <name type="scientific">Chlamydomonas incerta</name>
    <dbReference type="NCBI Taxonomy" id="51695"/>
    <lineage>
        <taxon>Eukaryota</taxon>
        <taxon>Viridiplantae</taxon>
        <taxon>Chlorophyta</taxon>
        <taxon>core chlorophytes</taxon>
        <taxon>Chlorophyceae</taxon>
        <taxon>CS clade</taxon>
        <taxon>Chlamydomonadales</taxon>
        <taxon>Chlamydomonadaceae</taxon>
        <taxon>Chlamydomonas</taxon>
    </lineage>
</organism>
<feature type="compositionally biased region" description="Low complexity" evidence="1">
    <location>
        <begin position="1242"/>
        <end position="1258"/>
    </location>
</feature>
<feature type="compositionally biased region" description="Low complexity" evidence="1">
    <location>
        <begin position="1338"/>
        <end position="1352"/>
    </location>
</feature>
<feature type="region of interest" description="Disordered" evidence="1">
    <location>
        <begin position="317"/>
        <end position="340"/>
    </location>
</feature>
<feature type="compositionally biased region" description="Polar residues" evidence="1">
    <location>
        <begin position="847"/>
        <end position="860"/>
    </location>
</feature>
<feature type="compositionally biased region" description="Low complexity" evidence="1">
    <location>
        <begin position="1043"/>
        <end position="1054"/>
    </location>
</feature>
<dbReference type="EMBL" id="JAEHOC010000001">
    <property type="protein sequence ID" value="KAG2446044.1"/>
    <property type="molecule type" value="Genomic_DNA"/>
</dbReference>
<feature type="compositionally biased region" description="Low complexity" evidence="1">
    <location>
        <begin position="126"/>
        <end position="143"/>
    </location>
</feature>
<reference evidence="2" key="1">
    <citation type="journal article" date="2020" name="bioRxiv">
        <title>Comparative genomics of Chlamydomonas.</title>
        <authorList>
            <person name="Craig R.J."/>
            <person name="Hasan A.R."/>
            <person name="Ness R.W."/>
            <person name="Keightley P.D."/>
        </authorList>
    </citation>
    <scope>NUCLEOTIDE SEQUENCE</scope>
    <source>
        <strain evidence="2">SAG 7.73</strain>
    </source>
</reference>
<feature type="compositionally biased region" description="Low complexity" evidence="1">
    <location>
        <begin position="1673"/>
        <end position="1690"/>
    </location>
</feature>
<feature type="region of interest" description="Disordered" evidence="1">
    <location>
        <begin position="1671"/>
        <end position="1690"/>
    </location>
</feature>
<feature type="region of interest" description="Disordered" evidence="1">
    <location>
        <begin position="1312"/>
        <end position="1356"/>
    </location>
</feature>
<feature type="region of interest" description="Disordered" evidence="1">
    <location>
        <begin position="471"/>
        <end position="504"/>
    </location>
</feature>
<keyword evidence="3" id="KW-1185">Reference proteome</keyword>
<accession>A0A835WEZ1</accession>
<feature type="compositionally biased region" description="Pro residues" evidence="1">
    <location>
        <begin position="1083"/>
        <end position="1093"/>
    </location>
</feature>
<feature type="region of interest" description="Disordered" evidence="1">
    <location>
        <begin position="607"/>
        <end position="636"/>
    </location>
</feature>
<proteinExistence type="predicted"/>
<feature type="compositionally biased region" description="Gly residues" evidence="1">
    <location>
        <begin position="1182"/>
        <end position="1192"/>
    </location>
</feature>
<gene>
    <name evidence="2" type="ORF">HXX76_000646</name>
</gene>
<dbReference type="OrthoDB" id="553272at2759"/>
<evidence type="ECO:0000313" key="2">
    <source>
        <dbReference type="EMBL" id="KAG2446044.1"/>
    </source>
</evidence>
<feature type="region of interest" description="Disordered" evidence="1">
    <location>
        <begin position="1517"/>
        <end position="1634"/>
    </location>
</feature>
<feature type="compositionally biased region" description="Low complexity" evidence="1">
    <location>
        <begin position="968"/>
        <end position="982"/>
    </location>
</feature>
<feature type="compositionally biased region" description="Low complexity" evidence="1">
    <location>
        <begin position="936"/>
        <end position="957"/>
    </location>
</feature>
<feature type="compositionally biased region" description="Gly residues" evidence="1">
    <location>
        <begin position="112"/>
        <end position="125"/>
    </location>
</feature>
<feature type="compositionally biased region" description="Low complexity" evidence="1">
    <location>
        <begin position="1312"/>
        <end position="1329"/>
    </location>
</feature>
<evidence type="ECO:0000256" key="1">
    <source>
        <dbReference type="SAM" id="MobiDB-lite"/>
    </source>
</evidence>
<evidence type="ECO:0000313" key="3">
    <source>
        <dbReference type="Proteomes" id="UP000650467"/>
    </source>
</evidence>
<comment type="caution">
    <text evidence="2">The sequence shown here is derived from an EMBL/GenBank/DDBJ whole genome shotgun (WGS) entry which is preliminary data.</text>
</comment>
<feature type="region of interest" description="Disordered" evidence="1">
    <location>
        <begin position="807"/>
        <end position="874"/>
    </location>
</feature>
<name>A0A835WEZ1_CHLIN</name>
<feature type="compositionally biased region" description="Low complexity" evidence="1">
    <location>
        <begin position="1556"/>
        <end position="1578"/>
    </location>
</feature>
<feature type="region of interest" description="Disordered" evidence="1">
    <location>
        <begin position="669"/>
        <end position="699"/>
    </location>
</feature>
<feature type="compositionally biased region" description="Acidic residues" evidence="1">
    <location>
        <begin position="680"/>
        <end position="691"/>
    </location>
</feature>
<dbReference type="Proteomes" id="UP000650467">
    <property type="component" value="Unassembled WGS sequence"/>
</dbReference>
<feature type="compositionally biased region" description="Gly residues" evidence="1">
    <location>
        <begin position="1490"/>
        <end position="1502"/>
    </location>
</feature>
<feature type="region of interest" description="Disordered" evidence="1">
    <location>
        <begin position="886"/>
        <end position="1165"/>
    </location>
</feature>
<feature type="region of interest" description="Disordered" evidence="1">
    <location>
        <begin position="1242"/>
        <end position="1287"/>
    </location>
</feature>
<feature type="compositionally biased region" description="Pro residues" evidence="1">
    <location>
        <begin position="538"/>
        <end position="555"/>
    </location>
</feature>
<protein>
    <submittedName>
        <fullName evidence="2">Uncharacterized protein</fullName>
    </submittedName>
</protein>
<feature type="region of interest" description="Disordered" evidence="1">
    <location>
        <begin position="97"/>
        <end position="193"/>
    </location>
</feature>
<feature type="compositionally biased region" description="Low complexity" evidence="1">
    <location>
        <begin position="864"/>
        <end position="874"/>
    </location>
</feature>
<feature type="region of interest" description="Disordered" evidence="1">
    <location>
        <begin position="1482"/>
        <end position="1503"/>
    </location>
</feature>
<feature type="region of interest" description="Disordered" evidence="1">
    <location>
        <begin position="532"/>
        <end position="576"/>
    </location>
</feature>